<dbReference type="eggNOG" id="KOG0169">
    <property type="taxonomic scope" value="Eukaryota"/>
</dbReference>
<dbReference type="Gene3D" id="2.60.40.150">
    <property type="entry name" value="C2 domain"/>
    <property type="match status" value="1"/>
</dbReference>
<reference evidence="17" key="1">
    <citation type="submission" date="2011-02" db="EMBL/GenBank/DDBJ databases">
        <title>The Genome Sequence of Capsaspora owczarzaki ATCC 30864.</title>
        <authorList>
            <person name="Russ C."/>
            <person name="Cuomo C."/>
            <person name="Burger G."/>
            <person name="Gray M.W."/>
            <person name="Holland P.W.H."/>
            <person name="King N."/>
            <person name="Lang F.B.F."/>
            <person name="Roger A.J."/>
            <person name="Ruiz-Trillo I."/>
            <person name="Young S.K."/>
            <person name="Zeng Q."/>
            <person name="Gargeya S."/>
            <person name="Alvarado L."/>
            <person name="Berlin A."/>
            <person name="Chapman S.B."/>
            <person name="Chen Z."/>
            <person name="Freedman E."/>
            <person name="Gellesch M."/>
            <person name="Goldberg J."/>
            <person name="Griggs A."/>
            <person name="Gujja S."/>
            <person name="Heilman E."/>
            <person name="Heiman D."/>
            <person name="Howarth C."/>
            <person name="Mehta T."/>
            <person name="Neiman D."/>
            <person name="Pearson M."/>
            <person name="Roberts A."/>
            <person name="Saif S."/>
            <person name="Shea T."/>
            <person name="Shenoy N."/>
            <person name="Sisk P."/>
            <person name="Stolte C."/>
            <person name="Sykes S."/>
            <person name="White J."/>
            <person name="Yandava C."/>
            <person name="Haas B."/>
            <person name="Nusbaum C."/>
            <person name="Birren B."/>
        </authorList>
    </citation>
    <scope>NUCLEOTIDE SEQUENCE</scope>
    <source>
        <strain evidence="17">ATCC 30864</strain>
    </source>
</reference>
<name>A0A0D2VPS8_CAPO3</name>
<feature type="region of interest" description="Disordered" evidence="11">
    <location>
        <begin position="188"/>
        <end position="209"/>
    </location>
</feature>
<evidence type="ECO:0000256" key="4">
    <source>
        <dbReference type="ARBA" id="ARBA00022833"/>
    </source>
</evidence>
<dbReference type="InterPro" id="IPR001781">
    <property type="entry name" value="Znf_LIM"/>
</dbReference>
<dbReference type="EMBL" id="KE346364">
    <property type="protein sequence ID" value="KJE92527.1"/>
    <property type="molecule type" value="Genomic_DNA"/>
</dbReference>
<dbReference type="PROSITE" id="PS00478">
    <property type="entry name" value="LIM_DOMAIN_1"/>
    <property type="match status" value="3"/>
</dbReference>
<dbReference type="Pfam" id="PF00388">
    <property type="entry name" value="PI-PLC-X"/>
    <property type="match status" value="1"/>
</dbReference>
<dbReference type="InterPro" id="IPR017946">
    <property type="entry name" value="PLC-like_Pdiesterase_TIM-brl"/>
</dbReference>
<dbReference type="Pfam" id="PF00017">
    <property type="entry name" value="SH2"/>
    <property type="match status" value="1"/>
</dbReference>
<keyword evidence="6 10" id="KW-0443">Lipid metabolism</keyword>
<dbReference type="GO" id="GO:0046872">
    <property type="term" value="F:metal ion binding"/>
    <property type="evidence" value="ECO:0007669"/>
    <property type="project" value="UniProtKB-KW"/>
</dbReference>
<dbReference type="Gene3D" id="1.10.238.10">
    <property type="entry name" value="EF-hand"/>
    <property type="match status" value="1"/>
</dbReference>
<dbReference type="PROSITE" id="PS50023">
    <property type="entry name" value="LIM_DOMAIN_2"/>
    <property type="match status" value="2"/>
</dbReference>
<sequence>MSAKVCTKCNKAIDGDALDFQGKLYHPTCLVCAVCNTRLAGTIYAKDDKLFCQSDYFKTYCKTCAKCHQYITSGGMLEAAGEHYHSPCFSCEKCGVTFKDGDPFVVENGRPVCQACGGLFCAICNGLITSGTYNVFFEHKFHTYCHKCNVCGTDFNDSPVIFHDNLLWCRADFQRAFPDINIQEVQQAPSSGTQTIENPPNSSSDGAGTSFDDFLSWDNREDEREKHLNWMLKEVELRPIEAEILLKVHSQPGGWFVYRANMDRSRDFALPVLINKDLVKHFKILFVEGQYCLNVMERRFNSIEELINYYRTHVIHEKLMLGVPLEFPTLKADVKSFPADLPVQHHEEYASTFQAAGAQELIIGACNALETLYSVDPHKAEDLSMVRRVLASAQATLRMLKAVLADHQRLGKTKFENEDFYNEAIKALEAQTTLLAAQVAAQDAGMEEIVPISDAELDNVSLAPLEPTDPTGATITLGGSNATSHISFYLVNTTVLQWLREFWFASQLTDSDGKMTVDNFVKVTEMTLPMRRPEVIYSTFRENKDLRRRAKKDGGLYFDSYLRFIHILFDFPHISALFRRYAKTSDEYMTILEFKSFLTQQQKLRNTERVLRHYYRLSSQQSISAKDIKASTDVFGASIGVTKEGSLTLFGFANFLISEENAPFNPLHGVVYQDMNQPLQSYYINSSHNTYLEGDQLKSASSTEPYRKALQSGCRCVELDLWDGPKGDPVIYHGYTLTSKVRARDVLETIAKHAFEKSPFPLILSLENHLSLPQQKVFAQYCLEIFSDKIIPTATEGFWESNPATLPSPFALRNKILIKNKAIASRGEADSKKIAKELSDLVVYTKAVTFESLKQAHKDTRCYEMSSVPEKKAFKLARSNGKEYSELVQARLNRTYPDGMRFDSSNYDPQTFWNIGCHMVALNFQTPDRAMQLNEGKFMQNGTCGYVLKPALLRSATPPTTEEVPCLTLTISLLAGIQLAHPRGKRRALDPYVEMEVIGLNNQVAQSSIQHKVIDGCTWDETFQFAVFMPDGALLRFVVFDEKLGPKDPLGFFVVPIESLQQGYRHIPIKRVHAFMHAETLDHCSLFVNIAMSPGKPQKRENISGSVENIAKLGSTQSIPSGSNSQSGSETNLPSVSPSGTLTAKDFAIANGGGSRRSSVAPVPSLTSEALRRGSIAPAPAEMRRATAMPEDTRIKLPEDLTRNQSIRLHIEAPAPSEETPADSPADTPADTPAAVEEPVEEAASVEEAAPVPQSSSPAPPVAEPVVAPAVSEPDVTRASMSSASPSTPSTPTAATAAAPVLDKKQLKEQEKQNKIREKEEKEAAKKKEKDDKIAAKQKEKDDKEAAKKKEKDDKEAAKQKAKDDKEAAKQKEKDDKEAAKQKEKDEKEQKEVARKEERERRKSIKKEKGKAPAAAAEPSEDAPPS</sequence>
<evidence type="ECO:0000256" key="5">
    <source>
        <dbReference type="ARBA" id="ARBA00022963"/>
    </source>
</evidence>
<dbReference type="STRING" id="595528.A0A0D2VPS8"/>
<dbReference type="Pfam" id="PF00387">
    <property type="entry name" value="PI-PLC-Y"/>
    <property type="match status" value="1"/>
</dbReference>
<dbReference type="GO" id="GO:0048015">
    <property type="term" value="P:phosphatidylinositol-mediated signaling"/>
    <property type="evidence" value="ECO:0007669"/>
    <property type="project" value="TreeGrafter"/>
</dbReference>
<evidence type="ECO:0000256" key="1">
    <source>
        <dbReference type="ARBA" id="ARBA00012368"/>
    </source>
</evidence>
<feature type="domain" description="SH2" evidence="12">
    <location>
        <begin position="230"/>
        <end position="325"/>
    </location>
</feature>
<dbReference type="PRINTS" id="PR00390">
    <property type="entry name" value="PHPHLIPASEC"/>
</dbReference>
<feature type="compositionally biased region" description="Polar residues" evidence="11">
    <location>
        <begin position="1130"/>
        <end position="1142"/>
    </location>
</feature>
<dbReference type="GO" id="GO:0016042">
    <property type="term" value="P:lipid catabolic process"/>
    <property type="evidence" value="ECO:0007669"/>
    <property type="project" value="UniProtKB-KW"/>
</dbReference>
<keyword evidence="17" id="KW-1185">Reference proteome</keyword>
<dbReference type="Pfam" id="PF00412">
    <property type="entry name" value="LIM"/>
    <property type="match status" value="3"/>
</dbReference>
<keyword evidence="9" id="KW-0727">SH2 domain</keyword>
<keyword evidence="8" id="KW-0440">LIM domain</keyword>
<feature type="compositionally biased region" description="Basic and acidic residues" evidence="11">
    <location>
        <begin position="1191"/>
        <end position="1202"/>
    </location>
</feature>
<dbReference type="SUPFAM" id="SSF57716">
    <property type="entry name" value="Glucocorticoid receptor-like (DNA-binding domain)"/>
    <property type="match status" value="1"/>
</dbReference>
<accession>A0A0D2VPS8</accession>
<feature type="compositionally biased region" description="Basic and acidic residues" evidence="11">
    <location>
        <begin position="1302"/>
        <end position="1401"/>
    </location>
</feature>
<dbReference type="SUPFAM" id="SSF49562">
    <property type="entry name" value="C2 domain (Calcium/lipid-binding domain, CaLB)"/>
    <property type="match status" value="1"/>
</dbReference>
<dbReference type="Gene3D" id="2.10.110.10">
    <property type="entry name" value="Cysteine Rich Protein"/>
    <property type="match status" value="3"/>
</dbReference>
<protein>
    <recommendedName>
        <fullName evidence="1 10">Phosphoinositide phospholipase C</fullName>
        <ecNumber evidence="1 10">3.1.4.11</ecNumber>
    </recommendedName>
</protein>
<keyword evidence="7" id="KW-0807">Transducer</keyword>
<keyword evidence="5 10" id="KW-0442">Lipid degradation</keyword>
<feature type="compositionally biased region" description="Polar residues" evidence="11">
    <location>
        <begin position="188"/>
        <end position="207"/>
    </location>
</feature>
<proteinExistence type="predicted"/>
<feature type="compositionally biased region" description="Low complexity" evidence="11">
    <location>
        <begin position="1222"/>
        <end position="1237"/>
    </location>
</feature>
<evidence type="ECO:0000259" key="14">
    <source>
        <dbReference type="PROSITE" id="PS50008"/>
    </source>
</evidence>
<dbReference type="Gene3D" id="3.30.505.10">
    <property type="entry name" value="SH2 domain"/>
    <property type="match status" value="1"/>
</dbReference>
<feature type="domain" description="PI-PLC Y-box" evidence="14">
    <location>
        <begin position="838"/>
        <end position="954"/>
    </location>
</feature>
<keyword evidence="3 10" id="KW-0378">Hydrolase</keyword>
<dbReference type="OrthoDB" id="269822at2759"/>
<dbReference type="GO" id="GO:0004435">
    <property type="term" value="F:phosphatidylinositol-4,5-bisphosphate phospholipase C activity"/>
    <property type="evidence" value="ECO:0007669"/>
    <property type="project" value="UniProtKB-EC"/>
</dbReference>
<dbReference type="PANTHER" id="PTHR10336:SF36">
    <property type="entry name" value="1-PHOSPHATIDYLINOSITOL 4,5-BISPHOSPHATE PHOSPHODIESTERASE BETA-4"/>
    <property type="match status" value="1"/>
</dbReference>
<gene>
    <name evidence="16" type="ORF">CAOG_003477</name>
</gene>
<dbReference type="InterPro" id="IPR000008">
    <property type="entry name" value="C2_dom"/>
</dbReference>
<evidence type="ECO:0000256" key="7">
    <source>
        <dbReference type="ARBA" id="ARBA00023224"/>
    </source>
</evidence>
<dbReference type="InterPro" id="IPR035892">
    <property type="entry name" value="C2_domain_sf"/>
</dbReference>
<dbReference type="Proteomes" id="UP000008743">
    <property type="component" value="Unassembled WGS sequence"/>
</dbReference>
<dbReference type="CDD" id="cd08368">
    <property type="entry name" value="LIM"/>
    <property type="match status" value="3"/>
</dbReference>
<dbReference type="PROSITE" id="PS50001">
    <property type="entry name" value="SH2"/>
    <property type="match status" value="1"/>
</dbReference>
<dbReference type="CDD" id="cd00173">
    <property type="entry name" value="SH2"/>
    <property type="match status" value="1"/>
</dbReference>
<keyword evidence="2 8" id="KW-0479">Metal-binding</keyword>
<dbReference type="PROSITE" id="PS50008">
    <property type="entry name" value="PIPLC_Y_DOMAIN"/>
    <property type="match status" value="1"/>
</dbReference>
<organism evidence="16 17">
    <name type="scientific">Capsaspora owczarzaki (strain ATCC 30864)</name>
    <dbReference type="NCBI Taxonomy" id="595528"/>
    <lineage>
        <taxon>Eukaryota</taxon>
        <taxon>Filasterea</taxon>
        <taxon>Capsaspora</taxon>
    </lineage>
</organism>
<dbReference type="InterPro" id="IPR001192">
    <property type="entry name" value="PI-PLC_fam"/>
</dbReference>
<dbReference type="PhylomeDB" id="A0A0D2VPS8"/>
<dbReference type="PANTHER" id="PTHR10336">
    <property type="entry name" value="PHOSPHOINOSITIDE-SPECIFIC PHOSPHOLIPASE C FAMILY PROTEIN"/>
    <property type="match status" value="1"/>
</dbReference>
<dbReference type="PROSITE" id="PS50007">
    <property type="entry name" value="PIPLC_X_DOMAIN"/>
    <property type="match status" value="1"/>
</dbReference>
<comment type="catalytic activity">
    <reaction evidence="10">
        <text>a 1,2-diacyl-sn-glycero-3-phospho-(1D-myo-inositol-4,5-bisphosphate) + H2O = 1D-myo-inositol 1,4,5-trisphosphate + a 1,2-diacyl-sn-glycerol + H(+)</text>
        <dbReference type="Rhea" id="RHEA:33179"/>
        <dbReference type="ChEBI" id="CHEBI:15377"/>
        <dbReference type="ChEBI" id="CHEBI:15378"/>
        <dbReference type="ChEBI" id="CHEBI:17815"/>
        <dbReference type="ChEBI" id="CHEBI:58456"/>
        <dbReference type="ChEBI" id="CHEBI:203600"/>
        <dbReference type="EC" id="3.1.4.11"/>
    </reaction>
</comment>
<dbReference type="eggNOG" id="KOG1703">
    <property type="taxonomic scope" value="Eukaryota"/>
</dbReference>
<dbReference type="SUPFAM" id="SSF55550">
    <property type="entry name" value="SH2 domain"/>
    <property type="match status" value="1"/>
</dbReference>
<dbReference type="SUPFAM" id="SSF51695">
    <property type="entry name" value="PLC-like phosphodiesterases"/>
    <property type="match status" value="1"/>
</dbReference>
<dbReference type="InterPro" id="IPR000980">
    <property type="entry name" value="SH2"/>
</dbReference>
<evidence type="ECO:0000256" key="9">
    <source>
        <dbReference type="PROSITE-ProRule" id="PRU00191"/>
    </source>
</evidence>
<evidence type="ECO:0000256" key="11">
    <source>
        <dbReference type="SAM" id="MobiDB-lite"/>
    </source>
</evidence>
<dbReference type="PROSITE" id="PS50004">
    <property type="entry name" value="C2"/>
    <property type="match status" value="1"/>
</dbReference>
<dbReference type="SMART" id="SM00239">
    <property type="entry name" value="C2"/>
    <property type="match status" value="1"/>
</dbReference>
<feature type="compositionally biased region" description="Low complexity" evidence="11">
    <location>
        <begin position="1246"/>
        <end position="1257"/>
    </location>
</feature>
<feature type="compositionally biased region" description="Low complexity" evidence="11">
    <location>
        <begin position="1115"/>
        <end position="1129"/>
    </location>
</feature>
<dbReference type="Pfam" id="PF00168">
    <property type="entry name" value="C2"/>
    <property type="match status" value="1"/>
</dbReference>
<dbReference type="GO" id="GO:0051209">
    <property type="term" value="P:release of sequestered calcium ion into cytosol"/>
    <property type="evidence" value="ECO:0007669"/>
    <property type="project" value="TreeGrafter"/>
</dbReference>
<dbReference type="Gene3D" id="3.20.20.190">
    <property type="entry name" value="Phosphatidylinositol (PI) phosphodiesterase"/>
    <property type="match status" value="1"/>
</dbReference>
<dbReference type="InterPro" id="IPR001711">
    <property type="entry name" value="PLipase_C_Pinositol-sp_Y"/>
</dbReference>
<evidence type="ECO:0000256" key="2">
    <source>
        <dbReference type="ARBA" id="ARBA00022723"/>
    </source>
</evidence>
<keyword evidence="4 8" id="KW-0862">Zinc</keyword>
<dbReference type="InParanoid" id="A0A0D2VPS8"/>
<dbReference type="CDD" id="cd00275">
    <property type="entry name" value="C2_PLC_like"/>
    <property type="match status" value="1"/>
</dbReference>
<feature type="domain" description="C2" evidence="13">
    <location>
        <begin position="948"/>
        <end position="1071"/>
    </location>
</feature>
<evidence type="ECO:0000256" key="8">
    <source>
        <dbReference type="PROSITE-ProRule" id="PRU00125"/>
    </source>
</evidence>
<dbReference type="GO" id="GO:0046488">
    <property type="term" value="P:phosphatidylinositol metabolic process"/>
    <property type="evidence" value="ECO:0007669"/>
    <property type="project" value="TreeGrafter"/>
</dbReference>
<dbReference type="InterPro" id="IPR000909">
    <property type="entry name" value="PLipase_C_PInositol-sp_X_dom"/>
</dbReference>
<evidence type="ECO:0000313" key="16">
    <source>
        <dbReference type="EMBL" id="KJE92527.1"/>
    </source>
</evidence>
<dbReference type="EC" id="3.1.4.11" evidence="1 10"/>
<dbReference type="SMART" id="SM00148">
    <property type="entry name" value="PLCXc"/>
    <property type="match status" value="1"/>
</dbReference>
<dbReference type="SUPFAM" id="SSF47473">
    <property type="entry name" value="EF-hand"/>
    <property type="match status" value="1"/>
</dbReference>
<feature type="domain" description="LIM zinc-binding" evidence="15">
    <location>
        <begin position="119"/>
        <end position="179"/>
    </location>
</feature>
<evidence type="ECO:0000259" key="13">
    <source>
        <dbReference type="PROSITE" id="PS50004"/>
    </source>
</evidence>
<evidence type="ECO:0000256" key="10">
    <source>
        <dbReference type="RuleBase" id="RU361133"/>
    </source>
</evidence>
<dbReference type="InterPro" id="IPR036860">
    <property type="entry name" value="SH2_dom_sf"/>
</dbReference>
<evidence type="ECO:0000259" key="15">
    <source>
        <dbReference type="PROSITE" id="PS50023"/>
    </source>
</evidence>
<dbReference type="SMART" id="SM00149">
    <property type="entry name" value="PLCYc"/>
    <property type="match status" value="1"/>
</dbReference>
<evidence type="ECO:0000313" key="17">
    <source>
        <dbReference type="Proteomes" id="UP000008743"/>
    </source>
</evidence>
<feature type="domain" description="LIM zinc-binding" evidence="15">
    <location>
        <begin position="4"/>
        <end position="62"/>
    </location>
</feature>
<evidence type="ECO:0000259" key="12">
    <source>
        <dbReference type="PROSITE" id="PS50001"/>
    </source>
</evidence>
<evidence type="ECO:0000256" key="6">
    <source>
        <dbReference type="ARBA" id="ARBA00023098"/>
    </source>
</evidence>
<feature type="compositionally biased region" description="Low complexity" evidence="11">
    <location>
        <begin position="1264"/>
        <end position="1300"/>
    </location>
</feature>
<dbReference type="InterPro" id="IPR011992">
    <property type="entry name" value="EF-hand-dom_pair"/>
</dbReference>
<feature type="region of interest" description="Disordered" evidence="11">
    <location>
        <begin position="1115"/>
        <end position="1426"/>
    </location>
</feature>
<evidence type="ECO:0000256" key="3">
    <source>
        <dbReference type="ARBA" id="ARBA00022801"/>
    </source>
</evidence>
<dbReference type="SMART" id="SM00132">
    <property type="entry name" value="LIM"/>
    <property type="match status" value="3"/>
</dbReference>
<dbReference type="RefSeq" id="XP_004348382.2">
    <property type="nucleotide sequence ID" value="XM_004348332.2"/>
</dbReference>